<feature type="domain" description="Mandelate racemase/muconate lactonizing enzyme C-terminal" evidence="2">
    <location>
        <begin position="131"/>
        <end position="243"/>
    </location>
</feature>
<dbReference type="PANTHER" id="PTHR48080">
    <property type="entry name" value="D-GALACTONATE DEHYDRATASE-RELATED"/>
    <property type="match status" value="1"/>
</dbReference>
<gene>
    <name evidence="3" type="ORF">CNE99_03445</name>
</gene>
<dbReference type="PANTHER" id="PTHR48080:SF2">
    <property type="entry name" value="D-GALACTONATE DEHYDRATASE"/>
    <property type="match status" value="1"/>
</dbReference>
<evidence type="ECO:0000313" key="4">
    <source>
        <dbReference type="Proteomes" id="UP000219327"/>
    </source>
</evidence>
<dbReference type="InterPro" id="IPR013342">
    <property type="entry name" value="Mandelate_racemase_C"/>
</dbReference>
<accession>A0A2A5WVQ9</accession>
<dbReference type="InterPro" id="IPR029065">
    <property type="entry name" value="Enolase_C-like"/>
</dbReference>
<dbReference type="InterPro" id="IPR034593">
    <property type="entry name" value="DgoD-like"/>
</dbReference>
<dbReference type="Pfam" id="PF13378">
    <property type="entry name" value="MR_MLE_C"/>
    <property type="match status" value="1"/>
</dbReference>
<dbReference type="SUPFAM" id="SSF51604">
    <property type="entry name" value="Enolase C-terminal domain-like"/>
    <property type="match status" value="1"/>
</dbReference>
<dbReference type="Pfam" id="PF02746">
    <property type="entry name" value="MR_MLE_N"/>
    <property type="match status" value="1"/>
</dbReference>
<sequence length="381" mass="41139">MSTIELESTTLHCVCITHKTRWSFVRLTTTDGSHAVGEATLIGQEDALCASAERLVPRLFAMSPFSDPGEFAQANPPENIHDAAIISAINQALWSLDAQAHDRPLAAHLGVQRSDIPVYANINRRTEQRTPGGFAGSAITAMDAGHTAFKVAPFDEVTTDICAEGNGIAAMQNGLARVAAARDAVGPNARLMIDCHWRFDEATSVSLIDAAAKLDIYWVETPLPEIEANIPALARLRQQCNETDMLLAGLETSVRWDSFRPFCEGCAYDVVMPDIKYVGGIFEMQKTASRCAELGLAVSPHNPSGPVCHAASLQLSATLPGFDRLELQFDESPIFDELVGAPFAGIENGQTVAPQAPGLGVTLDNAVIERYADRPARTWKR</sequence>
<dbReference type="SMART" id="SM00922">
    <property type="entry name" value="MR_MLE"/>
    <property type="match status" value="1"/>
</dbReference>
<keyword evidence="1" id="KW-0456">Lyase</keyword>
<dbReference type="InterPro" id="IPR013341">
    <property type="entry name" value="Mandelate_racemase_N_dom"/>
</dbReference>
<dbReference type="CDD" id="cd03316">
    <property type="entry name" value="MR_like"/>
    <property type="match status" value="1"/>
</dbReference>
<dbReference type="Proteomes" id="UP000219327">
    <property type="component" value="Unassembled WGS sequence"/>
</dbReference>
<proteinExistence type="predicted"/>
<comment type="caution">
    <text evidence="3">The sequence shown here is derived from an EMBL/GenBank/DDBJ whole genome shotgun (WGS) entry which is preliminary data.</text>
</comment>
<dbReference type="Gene3D" id="3.20.20.120">
    <property type="entry name" value="Enolase-like C-terminal domain"/>
    <property type="match status" value="1"/>
</dbReference>
<evidence type="ECO:0000256" key="1">
    <source>
        <dbReference type="ARBA" id="ARBA00023239"/>
    </source>
</evidence>
<dbReference type="SFLD" id="SFLDS00001">
    <property type="entry name" value="Enolase"/>
    <property type="match status" value="1"/>
</dbReference>
<dbReference type="GO" id="GO:0016829">
    <property type="term" value="F:lyase activity"/>
    <property type="evidence" value="ECO:0007669"/>
    <property type="project" value="UniProtKB-KW"/>
</dbReference>
<dbReference type="EMBL" id="NTKD01000011">
    <property type="protein sequence ID" value="PDH40511.1"/>
    <property type="molecule type" value="Genomic_DNA"/>
</dbReference>
<dbReference type="SUPFAM" id="SSF54826">
    <property type="entry name" value="Enolase N-terminal domain-like"/>
    <property type="match status" value="1"/>
</dbReference>
<dbReference type="InterPro" id="IPR029017">
    <property type="entry name" value="Enolase-like_N"/>
</dbReference>
<evidence type="ECO:0000259" key="2">
    <source>
        <dbReference type="SMART" id="SM00922"/>
    </source>
</evidence>
<reference evidence="3 4" key="1">
    <citation type="submission" date="2017-08" db="EMBL/GenBank/DDBJ databases">
        <title>Fine stratification of microbial communities through a metagenomic profile of the photic zone.</title>
        <authorList>
            <person name="Haro-Moreno J.M."/>
            <person name="Lopez-Perez M."/>
            <person name="De La Torre J."/>
            <person name="Picazo A."/>
            <person name="Camacho A."/>
            <person name="Rodriguez-Valera F."/>
        </authorList>
    </citation>
    <scope>NUCLEOTIDE SEQUENCE [LARGE SCALE GENOMIC DNA]</scope>
    <source>
        <strain evidence="3">MED-G24</strain>
    </source>
</reference>
<evidence type="ECO:0000313" key="3">
    <source>
        <dbReference type="EMBL" id="PDH40511.1"/>
    </source>
</evidence>
<dbReference type="AlphaFoldDB" id="A0A2A5WVQ9"/>
<protein>
    <recommendedName>
        <fullName evidence="2">Mandelate racemase/muconate lactonizing enzyme C-terminal domain-containing protein</fullName>
    </recommendedName>
</protein>
<organism evidence="3 4">
    <name type="scientific">OM182 bacterium MED-G24</name>
    <dbReference type="NCBI Taxonomy" id="1986255"/>
    <lineage>
        <taxon>Bacteria</taxon>
        <taxon>Pseudomonadati</taxon>
        <taxon>Pseudomonadota</taxon>
        <taxon>Gammaproteobacteria</taxon>
        <taxon>OMG group</taxon>
        <taxon>OM182 clade</taxon>
    </lineage>
</organism>
<dbReference type="InterPro" id="IPR036849">
    <property type="entry name" value="Enolase-like_C_sf"/>
</dbReference>
<name>A0A2A5WVQ9_9GAMM</name>
<dbReference type="Gene3D" id="3.30.390.10">
    <property type="entry name" value="Enolase-like, N-terminal domain"/>
    <property type="match status" value="1"/>
</dbReference>